<name>A0A7D5M638_9ARCH</name>
<dbReference type="Proteomes" id="UP000509478">
    <property type="component" value="Chromosome"/>
</dbReference>
<dbReference type="RefSeq" id="WP_179371250.1">
    <property type="nucleotide sequence ID" value="NZ_CP026995.1"/>
</dbReference>
<organism evidence="1 2">
    <name type="scientific">Nitrosopumilus ureiphilus</name>
    <dbReference type="NCBI Taxonomy" id="1470067"/>
    <lineage>
        <taxon>Archaea</taxon>
        <taxon>Nitrososphaerota</taxon>
        <taxon>Nitrososphaeria</taxon>
        <taxon>Nitrosopumilales</taxon>
        <taxon>Nitrosopumilaceae</taxon>
        <taxon>Nitrosopumilus</taxon>
    </lineage>
</organism>
<accession>A0A7D5M638</accession>
<dbReference type="OrthoDB" id="6074at2157"/>
<reference evidence="1 2" key="1">
    <citation type="submission" date="2018-02" db="EMBL/GenBank/DDBJ databases">
        <title>Complete genome of Nitrosopumilus ureaphilus PS0.</title>
        <authorList>
            <person name="Qin W."/>
            <person name="Zheng Y."/>
            <person name="Stahl D.A."/>
        </authorList>
    </citation>
    <scope>NUCLEOTIDE SEQUENCE [LARGE SCALE GENOMIC DNA]</scope>
    <source>
        <strain evidence="1 2">PS0</strain>
    </source>
</reference>
<evidence type="ECO:0000313" key="2">
    <source>
        <dbReference type="Proteomes" id="UP000509478"/>
    </source>
</evidence>
<evidence type="ECO:0000313" key="1">
    <source>
        <dbReference type="EMBL" id="QLH07373.1"/>
    </source>
</evidence>
<keyword evidence="2" id="KW-1185">Reference proteome</keyword>
<dbReference type="EMBL" id="CP026995">
    <property type="protein sequence ID" value="QLH07373.1"/>
    <property type="molecule type" value="Genomic_DNA"/>
</dbReference>
<gene>
    <name evidence="1" type="ORF">C5F50_10050</name>
</gene>
<protein>
    <submittedName>
        <fullName evidence="1">Uncharacterized protein</fullName>
    </submittedName>
</protein>
<proteinExistence type="predicted"/>
<dbReference type="AlphaFoldDB" id="A0A7D5M638"/>
<dbReference type="KEGG" id="nue:C5F50_10050"/>
<sequence>MNLYDTKSVICSSCKSVIGEIEYDAKVILPLCGKCANPMPEGDDILYTASYFQNNPPLKKSMIVQTS</sequence>
<dbReference type="GeneID" id="56068451"/>